<sequence length="78" mass="8712">MKPLFSKPVSFFSVATVNVPNNGQGTYQLVLDLVLVVPISNANEDEIDAENFLPNAFGRKIKEGGRKKFLDQEGRDMR</sequence>
<protein>
    <submittedName>
        <fullName evidence="1">Putative ovule protein</fullName>
    </submittedName>
</protein>
<evidence type="ECO:0000313" key="1">
    <source>
        <dbReference type="EMBL" id="JAP24615.1"/>
    </source>
</evidence>
<dbReference type="EMBL" id="GEDG01014786">
    <property type="protein sequence ID" value="JAP24069.1"/>
    <property type="molecule type" value="Transcribed_RNA"/>
</dbReference>
<dbReference type="AlphaFoldDB" id="A0A0V0HWT4"/>
<reference evidence="1" key="1">
    <citation type="submission" date="2015-12" db="EMBL/GenBank/DDBJ databases">
        <title>Gene expression during late stages of embryo sac development: a critical building block for successful pollen-pistil interactions.</title>
        <authorList>
            <person name="Liu Y."/>
            <person name="Joly V."/>
            <person name="Sabar M."/>
            <person name="Matton D.P."/>
        </authorList>
    </citation>
    <scope>NUCLEOTIDE SEQUENCE</scope>
</reference>
<dbReference type="EMBL" id="GEDG01005354">
    <property type="protein sequence ID" value="JAP33101.1"/>
    <property type="molecule type" value="Transcribed_RNA"/>
</dbReference>
<dbReference type="EMBL" id="GEDG01014195">
    <property type="protein sequence ID" value="JAP24615.1"/>
    <property type="molecule type" value="Transcribed_RNA"/>
</dbReference>
<proteinExistence type="predicted"/>
<name>A0A0V0HWT4_SOLCH</name>
<accession>A0A0V0HWT4</accession>
<organism evidence="1">
    <name type="scientific">Solanum chacoense</name>
    <name type="common">Chaco potato</name>
    <dbReference type="NCBI Taxonomy" id="4108"/>
    <lineage>
        <taxon>Eukaryota</taxon>
        <taxon>Viridiplantae</taxon>
        <taxon>Streptophyta</taxon>
        <taxon>Embryophyta</taxon>
        <taxon>Tracheophyta</taxon>
        <taxon>Spermatophyta</taxon>
        <taxon>Magnoliopsida</taxon>
        <taxon>eudicotyledons</taxon>
        <taxon>Gunneridae</taxon>
        <taxon>Pentapetalae</taxon>
        <taxon>asterids</taxon>
        <taxon>lamiids</taxon>
        <taxon>Solanales</taxon>
        <taxon>Solanaceae</taxon>
        <taxon>Solanoideae</taxon>
        <taxon>Solaneae</taxon>
        <taxon>Solanum</taxon>
    </lineage>
</organism>